<dbReference type="PANTHER" id="PTHR26312">
    <property type="entry name" value="TETRATRICOPEPTIDE REPEAT PROTEIN 5"/>
    <property type="match status" value="1"/>
</dbReference>
<gene>
    <name evidence="2" type="ORF">RJ640_021262</name>
</gene>
<evidence type="ECO:0008006" key="4">
    <source>
        <dbReference type="Google" id="ProtNLM"/>
    </source>
</evidence>
<dbReference type="Gene3D" id="1.25.40.10">
    <property type="entry name" value="Tetratricopeptide repeat domain"/>
    <property type="match status" value="1"/>
</dbReference>
<dbReference type="SUPFAM" id="SSF48452">
    <property type="entry name" value="TPR-like"/>
    <property type="match status" value="1"/>
</dbReference>
<evidence type="ECO:0000256" key="1">
    <source>
        <dbReference type="SAM" id="MobiDB-lite"/>
    </source>
</evidence>
<feature type="region of interest" description="Disordered" evidence="1">
    <location>
        <begin position="1"/>
        <end position="100"/>
    </location>
</feature>
<dbReference type="EMBL" id="JAVXUO010002322">
    <property type="protein sequence ID" value="KAK2974406.1"/>
    <property type="molecule type" value="Genomic_DNA"/>
</dbReference>
<proteinExistence type="predicted"/>
<reference evidence="2" key="1">
    <citation type="submission" date="2022-12" db="EMBL/GenBank/DDBJ databases">
        <title>Draft genome assemblies for two species of Escallonia (Escalloniales).</title>
        <authorList>
            <person name="Chanderbali A."/>
            <person name="Dervinis C."/>
            <person name="Anghel I."/>
            <person name="Soltis D."/>
            <person name="Soltis P."/>
            <person name="Zapata F."/>
        </authorList>
    </citation>
    <scope>NUCLEOTIDE SEQUENCE</scope>
    <source>
        <strain evidence="2">UCBG92.1500</strain>
        <tissue evidence="2">Leaf</tissue>
    </source>
</reference>
<dbReference type="Proteomes" id="UP001187471">
    <property type="component" value="Unassembled WGS sequence"/>
</dbReference>
<organism evidence="2 3">
    <name type="scientific">Escallonia rubra</name>
    <dbReference type="NCBI Taxonomy" id="112253"/>
    <lineage>
        <taxon>Eukaryota</taxon>
        <taxon>Viridiplantae</taxon>
        <taxon>Streptophyta</taxon>
        <taxon>Embryophyta</taxon>
        <taxon>Tracheophyta</taxon>
        <taxon>Spermatophyta</taxon>
        <taxon>Magnoliopsida</taxon>
        <taxon>eudicotyledons</taxon>
        <taxon>Gunneridae</taxon>
        <taxon>Pentapetalae</taxon>
        <taxon>asterids</taxon>
        <taxon>campanulids</taxon>
        <taxon>Escalloniales</taxon>
        <taxon>Escalloniaceae</taxon>
        <taxon>Escallonia</taxon>
    </lineage>
</organism>
<evidence type="ECO:0000313" key="2">
    <source>
        <dbReference type="EMBL" id="KAK2974406.1"/>
    </source>
</evidence>
<feature type="region of interest" description="Disordered" evidence="1">
    <location>
        <begin position="135"/>
        <end position="167"/>
    </location>
</feature>
<name>A0AA88R3C1_9ASTE</name>
<sequence>MLLRSSSTPILNSWTPNPKESSPEHEFSHPQHFRTRSVSFGDDHGVKSPSARPLSESDLRSLQLPRKSKVTTTTRPLVSTPKPVKVEESGEQEVGVGPGSMRRVLSSSGLGEVAMIDGPDVACVAVAERDRLVVEESGGSGGGGGGGRVCGGGGGGRGSGGGDGHERDYKKAEEYCGRAILANPSDGNVLSLYADLIWQTQKDASRAQSYFDQAIKTDPEDCYVLASYARFLWDAEDEEEEEAEEEKGRYVVEHKPKFFNDASHRFPLTAAS</sequence>
<dbReference type="PANTHER" id="PTHR26312:SF168">
    <property type="entry name" value="OS06G0606700 PROTEIN"/>
    <property type="match status" value="1"/>
</dbReference>
<dbReference type="AlphaFoldDB" id="A0AA88R3C1"/>
<evidence type="ECO:0000313" key="3">
    <source>
        <dbReference type="Proteomes" id="UP001187471"/>
    </source>
</evidence>
<feature type="compositionally biased region" description="Gly residues" evidence="1">
    <location>
        <begin position="138"/>
        <end position="162"/>
    </location>
</feature>
<dbReference type="InterPro" id="IPR011990">
    <property type="entry name" value="TPR-like_helical_dom_sf"/>
</dbReference>
<protein>
    <recommendedName>
        <fullName evidence="4">Tetratricopeptide repeat-like superfamily protein</fullName>
    </recommendedName>
</protein>
<accession>A0AA88R3C1</accession>
<feature type="compositionally biased region" description="Polar residues" evidence="1">
    <location>
        <begin position="1"/>
        <end position="20"/>
    </location>
</feature>
<comment type="caution">
    <text evidence="2">The sequence shown here is derived from an EMBL/GenBank/DDBJ whole genome shotgun (WGS) entry which is preliminary data.</text>
</comment>
<keyword evidence="3" id="KW-1185">Reference proteome</keyword>